<dbReference type="PANTHER" id="PTHR37953">
    <property type="entry name" value="UPF0127 PROTEIN MJ1496"/>
    <property type="match status" value="1"/>
</dbReference>
<reference evidence="1 2" key="1">
    <citation type="submission" date="2020-08" db="EMBL/GenBank/DDBJ databases">
        <title>Genomic Encyclopedia of Type Strains, Phase IV (KMG-IV): sequencing the most valuable type-strain genomes for metagenomic binning, comparative biology and taxonomic classification.</title>
        <authorList>
            <person name="Goeker M."/>
        </authorList>
    </citation>
    <scope>NUCLEOTIDE SEQUENCE [LARGE SCALE GENOMIC DNA]</scope>
    <source>
        <strain evidence="1 2">DSM 26723</strain>
    </source>
</reference>
<name>A0A841HJX9_9GAMM</name>
<dbReference type="InterPro" id="IPR038695">
    <property type="entry name" value="Saro_0823-like_sf"/>
</dbReference>
<proteinExistence type="predicted"/>
<keyword evidence="2" id="KW-1185">Reference proteome</keyword>
<evidence type="ECO:0008006" key="3">
    <source>
        <dbReference type="Google" id="ProtNLM"/>
    </source>
</evidence>
<sequence>MKSGTVESDRGVTIAHHVCIASTFFRRLVGLLGHCDLPLDHGLLLQPGGSVHTLCMRFPIDALFLDGQGRILKIAHGLRPNCLALAPSGTQAVLELAAGRAGAFDLHAGDMLRLNLRNAS</sequence>
<dbReference type="Gene3D" id="2.60.120.1140">
    <property type="entry name" value="Protein of unknown function DUF192"/>
    <property type="match status" value="1"/>
</dbReference>
<protein>
    <recommendedName>
        <fullName evidence="3">DUF192 domain-containing protein</fullName>
    </recommendedName>
</protein>
<dbReference type="RefSeq" id="WP_184330997.1">
    <property type="nucleotide sequence ID" value="NZ_JACHHZ010000002.1"/>
</dbReference>
<dbReference type="AlphaFoldDB" id="A0A841HJX9"/>
<dbReference type="Proteomes" id="UP000588068">
    <property type="component" value="Unassembled WGS sequence"/>
</dbReference>
<organism evidence="1 2">
    <name type="scientific">Povalibacter uvarum</name>
    <dbReference type="NCBI Taxonomy" id="732238"/>
    <lineage>
        <taxon>Bacteria</taxon>
        <taxon>Pseudomonadati</taxon>
        <taxon>Pseudomonadota</taxon>
        <taxon>Gammaproteobacteria</taxon>
        <taxon>Steroidobacterales</taxon>
        <taxon>Steroidobacteraceae</taxon>
        <taxon>Povalibacter</taxon>
    </lineage>
</organism>
<accession>A0A841HJX9</accession>
<dbReference type="EMBL" id="JACHHZ010000002">
    <property type="protein sequence ID" value="MBB6093023.1"/>
    <property type="molecule type" value="Genomic_DNA"/>
</dbReference>
<dbReference type="Pfam" id="PF02643">
    <property type="entry name" value="DUF192"/>
    <property type="match status" value="1"/>
</dbReference>
<dbReference type="PANTHER" id="PTHR37953:SF1">
    <property type="entry name" value="UPF0127 PROTEIN MJ1496"/>
    <property type="match status" value="1"/>
</dbReference>
<evidence type="ECO:0000313" key="1">
    <source>
        <dbReference type="EMBL" id="MBB6093023.1"/>
    </source>
</evidence>
<evidence type="ECO:0000313" key="2">
    <source>
        <dbReference type="Proteomes" id="UP000588068"/>
    </source>
</evidence>
<dbReference type="InterPro" id="IPR003795">
    <property type="entry name" value="DUF192"/>
</dbReference>
<gene>
    <name evidence="1" type="ORF">HNQ60_001901</name>
</gene>
<comment type="caution">
    <text evidence="1">The sequence shown here is derived from an EMBL/GenBank/DDBJ whole genome shotgun (WGS) entry which is preliminary data.</text>
</comment>